<dbReference type="PANTHER" id="PTHR43731">
    <property type="entry name" value="RHOMBOID PROTEASE"/>
    <property type="match status" value="1"/>
</dbReference>
<evidence type="ECO:0000256" key="7">
    <source>
        <dbReference type="SAM" id="Phobius"/>
    </source>
</evidence>
<feature type="transmembrane region" description="Helical" evidence="7">
    <location>
        <begin position="425"/>
        <end position="445"/>
    </location>
</feature>
<dbReference type="GO" id="GO:0016020">
    <property type="term" value="C:membrane"/>
    <property type="evidence" value="ECO:0007669"/>
    <property type="project" value="UniProtKB-SubCell"/>
</dbReference>
<feature type="transmembrane region" description="Helical" evidence="7">
    <location>
        <begin position="55"/>
        <end position="76"/>
    </location>
</feature>
<protein>
    <recommendedName>
        <fullName evidence="8">Peptidase S54 rhomboid domain-containing protein</fullName>
    </recommendedName>
</protein>
<feature type="transmembrane region" description="Helical" evidence="7">
    <location>
        <begin position="457"/>
        <end position="476"/>
    </location>
</feature>
<dbReference type="GO" id="GO:0004252">
    <property type="term" value="F:serine-type endopeptidase activity"/>
    <property type="evidence" value="ECO:0007669"/>
    <property type="project" value="InterPro"/>
</dbReference>
<feature type="transmembrane region" description="Helical" evidence="7">
    <location>
        <begin position="399"/>
        <end position="419"/>
    </location>
</feature>
<proteinExistence type="inferred from homology"/>
<dbReference type="PANTHER" id="PTHR43731:SF14">
    <property type="entry name" value="PRESENILIN-ASSOCIATED RHOMBOID-LIKE PROTEIN, MITOCHONDRIAL"/>
    <property type="match status" value="1"/>
</dbReference>
<sequence>MNFQTILAVNLMALSALSLALLLLQRRDGARSLALVNALVLIVGAYGLWRIPQEAGWLVTLVFFPLVVAPMALGALQARHTRAGRLETAARCADLAALFHPTANMRLSAAYARAAAIEDPREKARAFAALAAKAPPEQAAAIETRLLAERGDWEKALVLAQNPENARQLAGYRFRALGETGRIEELMRDYNRSADSTPLEQTAFSWLFVLAFGGRPRAVEELATKIMHLDQDTTDYWIAVAERQAGAAAPARATFERLAVNVKETPSAIAARRQLAGDWMPPPPLSPRAQEIVDGVAARVASESARQARGWRLPPVTLTLIVLNAAMFAAEVALGGSQDLSTLIRLGALWAPLVFEGQIWRVVSSTFLHYGPLHFSLNMLMLALIGREVEHETGALRTLVAYIGAALFSSFIVLAVMIIGAGYGLYVGASGAIFGLFGVVAALRIKDWLRHRESLDSFRATALGVAMMVQIAADFLLPMSSLAAHLSGFCFGLLMGFLIKPGRA</sequence>
<dbReference type="AlphaFoldDB" id="A0AA48M289"/>
<feature type="transmembrane region" description="Helical" evidence="7">
    <location>
        <begin position="316"/>
        <end position="336"/>
    </location>
</feature>
<comment type="similarity">
    <text evidence="2">Belongs to the peptidase S54 family.</text>
</comment>
<evidence type="ECO:0000256" key="3">
    <source>
        <dbReference type="ARBA" id="ARBA00022692"/>
    </source>
</evidence>
<evidence type="ECO:0000256" key="6">
    <source>
        <dbReference type="ARBA" id="ARBA00023136"/>
    </source>
</evidence>
<feature type="transmembrane region" description="Helical" evidence="7">
    <location>
        <begin position="6"/>
        <end position="24"/>
    </location>
</feature>
<organism evidence="9">
    <name type="scientific">freshwater sediment metagenome</name>
    <dbReference type="NCBI Taxonomy" id="556182"/>
    <lineage>
        <taxon>unclassified sequences</taxon>
        <taxon>metagenomes</taxon>
        <taxon>ecological metagenomes</taxon>
    </lineage>
</organism>
<evidence type="ECO:0000256" key="2">
    <source>
        <dbReference type="ARBA" id="ARBA00009045"/>
    </source>
</evidence>
<keyword evidence="3 7" id="KW-0812">Transmembrane</keyword>
<comment type="subcellular location">
    <subcellularLocation>
        <location evidence="1">Membrane</location>
        <topology evidence="1">Multi-pass membrane protein</topology>
    </subcellularLocation>
</comment>
<feature type="transmembrane region" description="Helical" evidence="7">
    <location>
        <begin position="31"/>
        <end position="49"/>
    </location>
</feature>
<accession>A0AA48M289</accession>
<dbReference type="InterPro" id="IPR050925">
    <property type="entry name" value="Rhomboid_protease_S54"/>
</dbReference>
<keyword evidence="6 7" id="KW-0472">Membrane</keyword>
<feature type="transmembrane region" description="Helical" evidence="7">
    <location>
        <begin position="482"/>
        <end position="499"/>
    </location>
</feature>
<dbReference type="Gene3D" id="1.20.1540.10">
    <property type="entry name" value="Rhomboid-like"/>
    <property type="match status" value="1"/>
</dbReference>
<keyword evidence="4" id="KW-0378">Hydrolase</keyword>
<evidence type="ECO:0000256" key="1">
    <source>
        <dbReference type="ARBA" id="ARBA00004141"/>
    </source>
</evidence>
<gene>
    <name evidence="9" type="ORF">AMST5_03636</name>
</gene>
<reference evidence="9" key="1">
    <citation type="submission" date="2023-07" db="EMBL/GenBank/DDBJ databases">
        <authorList>
            <person name="Pelsma A.J. K."/>
        </authorList>
    </citation>
    <scope>NUCLEOTIDE SEQUENCE</scope>
</reference>
<dbReference type="InterPro" id="IPR022764">
    <property type="entry name" value="Peptidase_S54_rhomboid_dom"/>
</dbReference>
<dbReference type="InterPro" id="IPR035952">
    <property type="entry name" value="Rhomboid-like_sf"/>
</dbReference>
<dbReference type="SUPFAM" id="SSF144091">
    <property type="entry name" value="Rhomboid-like"/>
    <property type="match status" value="1"/>
</dbReference>
<evidence type="ECO:0000313" key="9">
    <source>
        <dbReference type="EMBL" id="CAJ0885657.1"/>
    </source>
</evidence>
<evidence type="ECO:0000256" key="5">
    <source>
        <dbReference type="ARBA" id="ARBA00022989"/>
    </source>
</evidence>
<keyword evidence="5 7" id="KW-1133">Transmembrane helix</keyword>
<evidence type="ECO:0000259" key="8">
    <source>
        <dbReference type="Pfam" id="PF01694"/>
    </source>
</evidence>
<dbReference type="EMBL" id="OY288114">
    <property type="protein sequence ID" value="CAJ0885657.1"/>
    <property type="molecule type" value="Genomic_DNA"/>
</dbReference>
<evidence type="ECO:0000256" key="4">
    <source>
        <dbReference type="ARBA" id="ARBA00022801"/>
    </source>
</evidence>
<feature type="transmembrane region" description="Helical" evidence="7">
    <location>
        <begin position="367"/>
        <end position="387"/>
    </location>
</feature>
<feature type="domain" description="Peptidase S54 rhomboid" evidence="8">
    <location>
        <begin position="357"/>
        <end position="499"/>
    </location>
</feature>
<dbReference type="Pfam" id="PF01694">
    <property type="entry name" value="Rhomboid"/>
    <property type="match status" value="1"/>
</dbReference>
<name>A0AA48M289_9ZZZZ</name>